<gene>
    <name evidence="2" type="ORF">FOE67_23265</name>
</gene>
<evidence type="ECO:0000313" key="3">
    <source>
        <dbReference type="Proteomes" id="UP000530234"/>
    </source>
</evidence>
<dbReference type="Pfam" id="PF14042">
    <property type="entry name" value="DUF4247"/>
    <property type="match status" value="1"/>
</dbReference>
<feature type="signal peptide" evidence="1">
    <location>
        <begin position="1"/>
        <end position="22"/>
    </location>
</feature>
<organism evidence="2 3">
    <name type="scientific">Streptomyces calidiresistens</name>
    <dbReference type="NCBI Taxonomy" id="1485586"/>
    <lineage>
        <taxon>Bacteria</taxon>
        <taxon>Bacillati</taxon>
        <taxon>Actinomycetota</taxon>
        <taxon>Actinomycetes</taxon>
        <taxon>Kitasatosporales</taxon>
        <taxon>Streptomycetaceae</taxon>
        <taxon>Streptomyces</taxon>
    </lineage>
</organism>
<feature type="chain" id="PRO_5031138848" evidence="1">
    <location>
        <begin position="23"/>
        <end position="132"/>
    </location>
</feature>
<dbReference type="InterPro" id="IPR025341">
    <property type="entry name" value="DUF4247"/>
</dbReference>
<sequence>MTLLVTVLLVGGLLAGCGSASGSGNPVPSAWIGQTYQRVGNAYTATGTPESVASAIAAHTKPRDRTTNGDRRFLRYRDHIVAVQPRAGGGSRIEIETYARGHQRWGTYVGGVWPAPGRAGDGYRGGGPGSGK</sequence>
<protein>
    <submittedName>
        <fullName evidence="2">DUF4247 domain-containing protein</fullName>
    </submittedName>
</protein>
<dbReference type="Proteomes" id="UP000530234">
    <property type="component" value="Unassembled WGS sequence"/>
</dbReference>
<keyword evidence="3" id="KW-1185">Reference proteome</keyword>
<dbReference type="AlphaFoldDB" id="A0A7W3T7N2"/>
<dbReference type="EMBL" id="VKHS01000877">
    <property type="protein sequence ID" value="MBB0232333.1"/>
    <property type="molecule type" value="Genomic_DNA"/>
</dbReference>
<keyword evidence="1" id="KW-0732">Signal</keyword>
<comment type="caution">
    <text evidence="2">The sequence shown here is derived from an EMBL/GenBank/DDBJ whole genome shotgun (WGS) entry which is preliminary data.</text>
</comment>
<proteinExistence type="predicted"/>
<reference evidence="3" key="1">
    <citation type="submission" date="2019-10" db="EMBL/GenBank/DDBJ databases">
        <title>Streptomyces sp. nov., a novel actinobacterium isolated from alkaline environment.</title>
        <authorList>
            <person name="Golinska P."/>
        </authorList>
    </citation>
    <scope>NUCLEOTIDE SEQUENCE [LARGE SCALE GENOMIC DNA]</scope>
    <source>
        <strain evidence="3">DSM 42108</strain>
    </source>
</reference>
<accession>A0A7W3T7N2</accession>
<evidence type="ECO:0000256" key="1">
    <source>
        <dbReference type="SAM" id="SignalP"/>
    </source>
</evidence>
<evidence type="ECO:0000313" key="2">
    <source>
        <dbReference type="EMBL" id="MBB0232333.1"/>
    </source>
</evidence>
<name>A0A7W3T7N2_9ACTN</name>